<dbReference type="AlphaFoldDB" id="A0A2H0UPS6"/>
<evidence type="ECO:0000313" key="4">
    <source>
        <dbReference type="EMBL" id="PIR88384.1"/>
    </source>
</evidence>
<keyword evidence="2" id="KW-1133">Transmembrane helix</keyword>
<comment type="caution">
    <text evidence="4">The sequence shown here is derived from an EMBL/GenBank/DDBJ whole genome shotgun (WGS) entry which is preliminary data.</text>
</comment>
<keyword evidence="3" id="KW-0732">Signal</keyword>
<evidence type="ECO:0000313" key="5">
    <source>
        <dbReference type="Proteomes" id="UP000229615"/>
    </source>
</evidence>
<evidence type="ECO:0000256" key="1">
    <source>
        <dbReference type="SAM" id="Coils"/>
    </source>
</evidence>
<keyword evidence="2" id="KW-0472">Membrane</keyword>
<protein>
    <recommendedName>
        <fullName evidence="6">DUF5671 domain-containing protein</fullName>
    </recommendedName>
</protein>
<gene>
    <name evidence="4" type="ORF">COU09_02520</name>
</gene>
<evidence type="ECO:0000256" key="2">
    <source>
        <dbReference type="SAM" id="Phobius"/>
    </source>
</evidence>
<dbReference type="InterPro" id="IPR043993">
    <property type="entry name" value="T4SS_pilin"/>
</dbReference>
<keyword evidence="2" id="KW-0812">Transmembrane</keyword>
<dbReference type="Pfam" id="PF18895">
    <property type="entry name" value="T4SS_pilin"/>
    <property type="match status" value="1"/>
</dbReference>
<name>A0A2H0UPS6_9BACT</name>
<evidence type="ECO:0000256" key="3">
    <source>
        <dbReference type="SAM" id="SignalP"/>
    </source>
</evidence>
<dbReference type="EMBL" id="PFBB01000027">
    <property type="protein sequence ID" value="PIR88384.1"/>
    <property type="molecule type" value="Genomic_DNA"/>
</dbReference>
<feature type="transmembrane region" description="Helical" evidence="2">
    <location>
        <begin position="68"/>
        <end position="89"/>
    </location>
</feature>
<dbReference type="Proteomes" id="UP000229615">
    <property type="component" value="Unassembled WGS sequence"/>
</dbReference>
<reference evidence="5" key="1">
    <citation type="submission" date="2017-09" db="EMBL/GenBank/DDBJ databases">
        <title>Depth-based differentiation of microbial function through sediment-hosted aquifers and enrichment of novel symbionts in the deep terrestrial subsurface.</title>
        <authorList>
            <person name="Probst A.J."/>
            <person name="Ladd B."/>
            <person name="Jarett J.K."/>
            <person name="Geller-Mcgrath D.E."/>
            <person name="Sieber C.M.K."/>
            <person name="Emerson J.B."/>
            <person name="Anantharaman K."/>
            <person name="Thomas B.C."/>
            <person name="Malmstrom R."/>
            <person name="Stieglmeier M."/>
            <person name="Klingl A."/>
            <person name="Woyke T."/>
            <person name="Ryan C.M."/>
            <person name="Banfield J.F."/>
        </authorList>
    </citation>
    <scope>NUCLEOTIDE SEQUENCE [LARGE SCALE GENOMIC DNA]</scope>
</reference>
<evidence type="ECO:0008006" key="6">
    <source>
        <dbReference type="Google" id="ProtNLM"/>
    </source>
</evidence>
<feature type="chain" id="PRO_5013749102" description="DUF5671 domain-containing protein" evidence="3">
    <location>
        <begin position="30"/>
        <end position="334"/>
    </location>
</feature>
<feature type="transmembrane region" description="Helical" evidence="2">
    <location>
        <begin position="101"/>
        <end position="125"/>
    </location>
</feature>
<organism evidence="4 5">
    <name type="scientific">Candidatus Harrisonbacteria bacterium CG10_big_fil_rev_8_21_14_0_10_44_23</name>
    <dbReference type="NCBI Taxonomy" id="1974585"/>
    <lineage>
        <taxon>Bacteria</taxon>
        <taxon>Candidatus Harrisoniibacteriota</taxon>
    </lineage>
</organism>
<feature type="signal peptide" evidence="3">
    <location>
        <begin position="1"/>
        <end position="29"/>
    </location>
</feature>
<sequence>MLKTKSQKAYFLLLLLPLLLLCFTPLALSATSTDETIELYAPLPGGPDTVSSASGGNLGTYLNTLYKFSIGVGAFLAMAIIVIAGIRYITEQGKPFAQSEAKSWIVNAVLGLILLLSAALIIGTLNSGFLNISGPGAVIEEMRKEAANNRAQRKESDEEKRRRWWEEEQKLMDQLAEANAALDEASEVGEYNQRLDEITQTRGEIAQAIQEDPRLKADFESHAKEILAAAYEVEEWSTNGWLMKNEAEFKASGVWDAIGASITDDGIYTYNGNPDISRAAAIISAEYKYRNDSPVARFGVQSAKEVVFRHYPQTWTEYKRLTEEMDFESIYDWE</sequence>
<accession>A0A2H0UPS6</accession>
<keyword evidence="1" id="KW-0175">Coiled coil</keyword>
<feature type="coiled-coil region" evidence="1">
    <location>
        <begin position="139"/>
        <end position="188"/>
    </location>
</feature>
<proteinExistence type="predicted"/>